<gene>
    <name evidence="1" type="ORF">TNCT_559471</name>
</gene>
<evidence type="ECO:0000313" key="1">
    <source>
        <dbReference type="EMBL" id="GFR23403.1"/>
    </source>
</evidence>
<dbReference type="AlphaFoldDB" id="A0A8X6HI57"/>
<protein>
    <submittedName>
        <fullName evidence="1">Uncharacterized protein</fullName>
    </submittedName>
</protein>
<accession>A0A8X6HI57</accession>
<sequence>MSEDKDIVACLKKKRSILRTAVTKLEHELLETEHIDVDKLEEIIEILVTKFESLKCIDNELDPLFGEIEFEEECTKTEEYNDKVTLTKFRVNKRICELNF</sequence>
<dbReference type="Proteomes" id="UP000887116">
    <property type="component" value="Unassembled WGS sequence"/>
</dbReference>
<dbReference type="EMBL" id="BMAO01038220">
    <property type="protein sequence ID" value="GFR23403.1"/>
    <property type="molecule type" value="Genomic_DNA"/>
</dbReference>
<evidence type="ECO:0000313" key="2">
    <source>
        <dbReference type="Proteomes" id="UP000887116"/>
    </source>
</evidence>
<keyword evidence="2" id="KW-1185">Reference proteome</keyword>
<organism evidence="1 2">
    <name type="scientific">Trichonephila clavata</name>
    <name type="common">Joro spider</name>
    <name type="synonym">Nephila clavata</name>
    <dbReference type="NCBI Taxonomy" id="2740835"/>
    <lineage>
        <taxon>Eukaryota</taxon>
        <taxon>Metazoa</taxon>
        <taxon>Ecdysozoa</taxon>
        <taxon>Arthropoda</taxon>
        <taxon>Chelicerata</taxon>
        <taxon>Arachnida</taxon>
        <taxon>Araneae</taxon>
        <taxon>Araneomorphae</taxon>
        <taxon>Entelegynae</taxon>
        <taxon>Araneoidea</taxon>
        <taxon>Nephilidae</taxon>
        <taxon>Trichonephila</taxon>
    </lineage>
</organism>
<proteinExistence type="predicted"/>
<reference evidence="1" key="1">
    <citation type="submission" date="2020-07" db="EMBL/GenBank/DDBJ databases">
        <title>Multicomponent nature underlies the extraordinary mechanical properties of spider dragline silk.</title>
        <authorList>
            <person name="Kono N."/>
            <person name="Nakamura H."/>
            <person name="Mori M."/>
            <person name="Yoshida Y."/>
            <person name="Ohtoshi R."/>
            <person name="Malay A.D."/>
            <person name="Moran D.A.P."/>
            <person name="Tomita M."/>
            <person name="Numata K."/>
            <person name="Arakawa K."/>
        </authorList>
    </citation>
    <scope>NUCLEOTIDE SEQUENCE</scope>
</reference>
<name>A0A8X6HI57_TRICU</name>
<comment type="caution">
    <text evidence="1">The sequence shown here is derived from an EMBL/GenBank/DDBJ whole genome shotgun (WGS) entry which is preliminary data.</text>
</comment>